<gene>
    <name evidence="1" type="ORF">AJGP001_12000</name>
</gene>
<evidence type="ECO:0000313" key="1">
    <source>
        <dbReference type="EMBL" id="AQU79952.1"/>
    </source>
</evidence>
<protein>
    <submittedName>
        <fullName evidence="1">Hydrolase Cof</fullName>
    </submittedName>
</protein>
<dbReference type="Gene3D" id="3.30.1240.10">
    <property type="match status" value="1"/>
</dbReference>
<dbReference type="PANTHER" id="PTHR10000:SF25">
    <property type="entry name" value="PHOSPHATASE YKRA-RELATED"/>
    <property type="match status" value="1"/>
</dbReference>
<dbReference type="SFLD" id="SFLDG01140">
    <property type="entry name" value="C2.B:_Phosphomannomutase_and_P"/>
    <property type="match status" value="1"/>
</dbReference>
<dbReference type="SFLD" id="SFLDG01144">
    <property type="entry name" value="C2.B.4:_PGP_Like"/>
    <property type="match status" value="1"/>
</dbReference>
<name>A0ABN4XPI4_9BACL</name>
<dbReference type="PANTHER" id="PTHR10000">
    <property type="entry name" value="PHOSPHOSERINE PHOSPHATASE"/>
    <property type="match status" value="1"/>
</dbReference>
<keyword evidence="2" id="KW-1185">Reference proteome</keyword>
<dbReference type="CDD" id="cd07517">
    <property type="entry name" value="HAD_HPP"/>
    <property type="match status" value="1"/>
</dbReference>
<reference evidence="1 2" key="1">
    <citation type="submission" date="2017-01" db="EMBL/GenBank/DDBJ databases">
        <title>Planococcus faecalis genome complete sequence.</title>
        <authorList>
            <person name="Lee P.C."/>
        </authorList>
    </citation>
    <scope>NUCLEOTIDE SEQUENCE [LARGE SCALE GENOMIC DNA]</scope>
    <source>
        <strain evidence="1 2">AJ003</strain>
    </source>
</reference>
<dbReference type="RefSeq" id="WP_078080582.1">
    <property type="nucleotide sequence ID" value="NZ_CP019401.1"/>
</dbReference>
<sequence length="256" mass="28924">MPKLLLLDIDGTLLDSNKKLPASAKEALQQARLNGHDLAIATGRGPFMITSILEELKIDTYITFNGQYISHNNKVVHKQAIEAKMLNEILVYAEQRNHPVVFMNEEKMVSSIDFHPDIEESIQTLKIPHPETEKDFHLNHEVYQALVFCEKEEEQQYHDAFKEVDFVRWHRVSCDISPKGGTKASGIKKLIRATGHSIEDTIAFGDGLNDLDMMDVAGYSVAMANGHEETKKRASYVTEHVDNDGLAKAFKHLKLI</sequence>
<dbReference type="Pfam" id="PF08282">
    <property type="entry name" value="Hydrolase_3"/>
    <property type="match status" value="1"/>
</dbReference>
<proteinExistence type="predicted"/>
<dbReference type="InterPro" id="IPR036412">
    <property type="entry name" value="HAD-like_sf"/>
</dbReference>
<dbReference type="PROSITE" id="PS01229">
    <property type="entry name" value="COF_2"/>
    <property type="match status" value="1"/>
</dbReference>
<dbReference type="Proteomes" id="UP000189661">
    <property type="component" value="Chromosome"/>
</dbReference>
<dbReference type="GO" id="GO:0016787">
    <property type="term" value="F:hydrolase activity"/>
    <property type="evidence" value="ECO:0007669"/>
    <property type="project" value="UniProtKB-KW"/>
</dbReference>
<dbReference type="SUPFAM" id="SSF56784">
    <property type="entry name" value="HAD-like"/>
    <property type="match status" value="1"/>
</dbReference>
<dbReference type="InterPro" id="IPR023214">
    <property type="entry name" value="HAD_sf"/>
</dbReference>
<keyword evidence="1" id="KW-0378">Hydrolase</keyword>
<dbReference type="Gene3D" id="3.40.50.1000">
    <property type="entry name" value="HAD superfamily/HAD-like"/>
    <property type="match status" value="1"/>
</dbReference>
<evidence type="ECO:0000313" key="2">
    <source>
        <dbReference type="Proteomes" id="UP000189661"/>
    </source>
</evidence>
<dbReference type="NCBIfam" id="TIGR01484">
    <property type="entry name" value="HAD-SF-IIB"/>
    <property type="match status" value="1"/>
</dbReference>
<dbReference type="InterPro" id="IPR006379">
    <property type="entry name" value="HAD-SF_hydro_IIB"/>
</dbReference>
<organism evidence="1 2">
    <name type="scientific">Planococcus faecalis</name>
    <dbReference type="NCBI Taxonomy" id="1598147"/>
    <lineage>
        <taxon>Bacteria</taxon>
        <taxon>Bacillati</taxon>
        <taxon>Bacillota</taxon>
        <taxon>Bacilli</taxon>
        <taxon>Bacillales</taxon>
        <taxon>Caryophanaceae</taxon>
        <taxon>Planococcus</taxon>
    </lineage>
</organism>
<dbReference type="NCBIfam" id="TIGR00099">
    <property type="entry name" value="Cof-subfamily"/>
    <property type="match status" value="1"/>
</dbReference>
<accession>A0ABN4XPI4</accession>
<dbReference type="EMBL" id="CP019401">
    <property type="protein sequence ID" value="AQU79952.1"/>
    <property type="molecule type" value="Genomic_DNA"/>
</dbReference>
<dbReference type="InterPro" id="IPR000150">
    <property type="entry name" value="Cof"/>
</dbReference>
<dbReference type="SFLD" id="SFLDS00003">
    <property type="entry name" value="Haloacid_Dehalogenase"/>
    <property type="match status" value="1"/>
</dbReference>